<dbReference type="SUPFAM" id="SSF57756">
    <property type="entry name" value="Retrovirus zinc finger-like domains"/>
    <property type="match status" value="1"/>
</dbReference>
<dbReference type="InterPro" id="IPR036875">
    <property type="entry name" value="Znf_CCHC_sf"/>
</dbReference>
<evidence type="ECO:0000313" key="4">
    <source>
        <dbReference type="Proteomes" id="UP000075809"/>
    </source>
</evidence>
<gene>
    <name evidence="3" type="ORF">ALC60_09637</name>
</gene>
<dbReference type="GO" id="GO:0003676">
    <property type="term" value="F:nucleic acid binding"/>
    <property type="evidence" value="ECO:0007669"/>
    <property type="project" value="InterPro"/>
</dbReference>
<proteinExistence type="predicted"/>
<dbReference type="AlphaFoldDB" id="A0A151WTV4"/>
<dbReference type="PROSITE" id="PS50158">
    <property type="entry name" value="ZF_CCHC"/>
    <property type="match status" value="1"/>
</dbReference>
<dbReference type="EMBL" id="KQ982750">
    <property type="protein sequence ID" value="KYQ51274.1"/>
    <property type="molecule type" value="Genomic_DNA"/>
</dbReference>
<dbReference type="GO" id="GO:0008270">
    <property type="term" value="F:zinc ion binding"/>
    <property type="evidence" value="ECO:0007669"/>
    <property type="project" value="UniProtKB-KW"/>
</dbReference>
<protein>
    <recommendedName>
        <fullName evidence="2">CCHC-type domain-containing protein</fullName>
    </recommendedName>
</protein>
<dbReference type="STRING" id="64791.A0A151WTV4"/>
<feature type="domain" description="CCHC-type" evidence="2">
    <location>
        <begin position="195"/>
        <end position="210"/>
    </location>
</feature>
<sequence>MLQNANANDNTNVTVADSGHPNITYDKGDRSPFVVFVRRIADGSNNDVRLDPISVARIVSRFADGKILEVKSAGRNKVAVHFGDYAIANRALSHPSIKEAGLTASIPSFNILRTGVIRNVPLDISENDVVNLFSSQFKILSAKRLNIRTRKDGELITSPSRTVLIKFRGQNLPRAVTFLHVNFPVYPYIPRVLMCFSCLRYGHVNADCKSKARCARCGNKKHATPDECPRLRLPPHCCNCGGEHLPSSSVCPSYLRHKHIYATAALENILYAEARLKLDAPSLSPSSSPPPNIFHLSDFPTLSHSST</sequence>
<evidence type="ECO:0000313" key="3">
    <source>
        <dbReference type="EMBL" id="KYQ51274.1"/>
    </source>
</evidence>
<organism evidence="3 4">
    <name type="scientific">Mycetomoellerius zeteki</name>
    <dbReference type="NCBI Taxonomy" id="64791"/>
    <lineage>
        <taxon>Eukaryota</taxon>
        <taxon>Metazoa</taxon>
        <taxon>Ecdysozoa</taxon>
        <taxon>Arthropoda</taxon>
        <taxon>Hexapoda</taxon>
        <taxon>Insecta</taxon>
        <taxon>Pterygota</taxon>
        <taxon>Neoptera</taxon>
        <taxon>Endopterygota</taxon>
        <taxon>Hymenoptera</taxon>
        <taxon>Apocrita</taxon>
        <taxon>Aculeata</taxon>
        <taxon>Formicoidea</taxon>
        <taxon>Formicidae</taxon>
        <taxon>Myrmicinae</taxon>
        <taxon>Mycetomoellerius</taxon>
    </lineage>
</organism>
<dbReference type="InterPro" id="IPR001878">
    <property type="entry name" value="Znf_CCHC"/>
</dbReference>
<keyword evidence="1" id="KW-0479">Metal-binding</keyword>
<evidence type="ECO:0000256" key="1">
    <source>
        <dbReference type="PROSITE-ProRule" id="PRU00047"/>
    </source>
</evidence>
<keyword evidence="4" id="KW-1185">Reference proteome</keyword>
<name>A0A151WTV4_9HYME</name>
<keyword evidence="1" id="KW-0863">Zinc-finger</keyword>
<keyword evidence="1" id="KW-0862">Zinc</keyword>
<evidence type="ECO:0000259" key="2">
    <source>
        <dbReference type="PROSITE" id="PS50158"/>
    </source>
</evidence>
<dbReference type="Proteomes" id="UP000075809">
    <property type="component" value="Unassembled WGS sequence"/>
</dbReference>
<reference evidence="3 4" key="1">
    <citation type="submission" date="2015-09" db="EMBL/GenBank/DDBJ databases">
        <title>Trachymyrmex zeteki WGS genome.</title>
        <authorList>
            <person name="Nygaard S."/>
            <person name="Hu H."/>
            <person name="Boomsma J."/>
            <person name="Zhang G."/>
        </authorList>
    </citation>
    <scope>NUCLEOTIDE SEQUENCE [LARGE SCALE GENOMIC DNA]</scope>
    <source>
        <strain evidence="3">Tzet28-1</strain>
        <tissue evidence="3">Whole body</tissue>
    </source>
</reference>
<accession>A0A151WTV4</accession>